<dbReference type="SUPFAM" id="SSF51735">
    <property type="entry name" value="NAD(P)-binding Rossmann-fold domains"/>
    <property type="match status" value="1"/>
</dbReference>
<dbReference type="PRINTS" id="PR00081">
    <property type="entry name" value="GDHRDH"/>
</dbReference>
<dbReference type="RefSeq" id="WP_203781425.1">
    <property type="nucleotide sequence ID" value="NZ_BOMV01000024.1"/>
</dbReference>
<dbReference type="AlphaFoldDB" id="A0A919MPI9"/>
<feature type="domain" description="Ketoreductase" evidence="3">
    <location>
        <begin position="6"/>
        <end position="173"/>
    </location>
</feature>
<evidence type="ECO:0000256" key="1">
    <source>
        <dbReference type="ARBA" id="ARBA00006484"/>
    </source>
</evidence>
<evidence type="ECO:0000256" key="2">
    <source>
        <dbReference type="ARBA" id="ARBA00023002"/>
    </source>
</evidence>
<dbReference type="Proteomes" id="UP000636960">
    <property type="component" value="Unassembled WGS sequence"/>
</dbReference>
<comment type="similarity">
    <text evidence="1">Belongs to the short-chain dehydrogenases/reductases (SDR) family.</text>
</comment>
<dbReference type="PANTHER" id="PTHR43639">
    <property type="entry name" value="OXIDOREDUCTASE, SHORT-CHAIN DEHYDROGENASE/REDUCTASE FAMILY (AFU_ORTHOLOGUE AFUA_5G02870)"/>
    <property type="match status" value="1"/>
</dbReference>
<dbReference type="PANTHER" id="PTHR43639:SF1">
    <property type="entry name" value="SHORT-CHAIN DEHYDROGENASE_REDUCTASE FAMILY PROTEIN"/>
    <property type="match status" value="1"/>
</dbReference>
<organism evidence="4 5">
    <name type="scientific">Paractinoplanes rishiriensis</name>
    <dbReference type="NCBI Taxonomy" id="1050105"/>
    <lineage>
        <taxon>Bacteria</taxon>
        <taxon>Bacillati</taxon>
        <taxon>Actinomycetota</taxon>
        <taxon>Actinomycetes</taxon>
        <taxon>Micromonosporales</taxon>
        <taxon>Micromonosporaceae</taxon>
        <taxon>Paractinoplanes</taxon>
    </lineage>
</organism>
<reference evidence="4" key="1">
    <citation type="submission" date="2021-01" db="EMBL/GenBank/DDBJ databases">
        <title>Whole genome shotgun sequence of Actinoplanes rishiriensis NBRC 108556.</title>
        <authorList>
            <person name="Komaki H."/>
            <person name="Tamura T."/>
        </authorList>
    </citation>
    <scope>NUCLEOTIDE SEQUENCE</scope>
    <source>
        <strain evidence="4">NBRC 108556</strain>
    </source>
</reference>
<gene>
    <name evidence="4" type="ORF">Ari01nite_25860</name>
</gene>
<keyword evidence="5" id="KW-1185">Reference proteome</keyword>
<sequence>MTLTGKTAIVTGGSRGIGRAIVRRLADAGARVVFTHAGARRVDAYPGTQPIVADQSDLAHLAVVFDQVRDSGLDILVNNAAISSPTPIADLTTAELERVMTVNFTFPLLAIREALPLLRDGGRIVNLSSLNTVIPGPGLTLYCASKAALEQVTAVAARELGHRGITVNTVSPGATDTDMLRATNPPEALAQTAALTALRRLGEPDDVAAVVAFLAGPDARWITGQNIRATGGLLV</sequence>
<dbReference type="GO" id="GO:0016491">
    <property type="term" value="F:oxidoreductase activity"/>
    <property type="evidence" value="ECO:0007669"/>
    <property type="project" value="UniProtKB-KW"/>
</dbReference>
<dbReference type="FunFam" id="3.40.50.720:FF:000084">
    <property type="entry name" value="Short-chain dehydrogenase reductase"/>
    <property type="match status" value="1"/>
</dbReference>
<dbReference type="PROSITE" id="PS00061">
    <property type="entry name" value="ADH_SHORT"/>
    <property type="match status" value="1"/>
</dbReference>
<keyword evidence="2" id="KW-0560">Oxidoreductase</keyword>
<name>A0A919MPI9_9ACTN</name>
<evidence type="ECO:0000259" key="3">
    <source>
        <dbReference type="SMART" id="SM00822"/>
    </source>
</evidence>
<evidence type="ECO:0000313" key="5">
    <source>
        <dbReference type="Proteomes" id="UP000636960"/>
    </source>
</evidence>
<dbReference type="InterPro" id="IPR057326">
    <property type="entry name" value="KR_dom"/>
</dbReference>
<dbReference type="InterPro" id="IPR036291">
    <property type="entry name" value="NAD(P)-bd_dom_sf"/>
</dbReference>
<dbReference type="InterPro" id="IPR020904">
    <property type="entry name" value="Sc_DH/Rdtase_CS"/>
</dbReference>
<comment type="caution">
    <text evidence="4">The sequence shown here is derived from an EMBL/GenBank/DDBJ whole genome shotgun (WGS) entry which is preliminary data.</text>
</comment>
<dbReference type="Gene3D" id="3.40.50.720">
    <property type="entry name" value="NAD(P)-binding Rossmann-like Domain"/>
    <property type="match status" value="1"/>
</dbReference>
<protein>
    <submittedName>
        <fullName evidence="4">3-oxoacyl-ACP reductase</fullName>
    </submittedName>
</protein>
<proteinExistence type="inferred from homology"/>
<dbReference type="Pfam" id="PF13561">
    <property type="entry name" value="adh_short_C2"/>
    <property type="match status" value="1"/>
</dbReference>
<dbReference type="InterPro" id="IPR002347">
    <property type="entry name" value="SDR_fam"/>
</dbReference>
<dbReference type="PRINTS" id="PR00080">
    <property type="entry name" value="SDRFAMILY"/>
</dbReference>
<evidence type="ECO:0000313" key="4">
    <source>
        <dbReference type="EMBL" id="GIE95121.1"/>
    </source>
</evidence>
<accession>A0A919MPI9</accession>
<dbReference type="EMBL" id="BOMV01000024">
    <property type="protein sequence ID" value="GIE95121.1"/>
    <property type="molecule type" value="Genomic_DNA"/>
</dbReference>
<dbReference type="SMART" id="SM00822">
    <property type="entry name" value="PKS_KR"/>
    <property type="match status" value="1"/>
</dbReference>